<dbReference type="EMBL" id="JBBMFT010000002">
    <property type="protein sequence ID" value="MEQ2455832.1"/>
    <property type="molecule type" value="Genomic_DNA"/>
</dbReference>
<dbReference type="InterPro" id="IPR039498">
    <property type="entry name" value="NTP_transf_5"/>
</dbReference>
<dbReference type="RefSeq" id="WP_349139432.1">
    <property type="nucleotide sequence ID" value="NZ_JBBMFT010000002.1"/>
</dbReference>
<sequence length="412" mass="45210">MEQAQRSLLEYLRAALDPEAAAPALPGKEELSALLELAGEQQALLLVLDQLLPILRTVDWAAEMLGPLRQTLLQGVAGQARRTQKLEELCRALDQAGLRVLVLKGLACRRLYPKPDLRPSSDEDLLARDADFAAVDEQLRRAGMEVVAGEMLGQAQVVTYLDRISGLRVELHRRLFPEGDMLYGGMNACFAHAFQKAERLPWPDAPVWSMGPGEHLLYLICHSFKHFVHSGFGVRQVCDLCLSAAAYGADIDWPALFCTLEELHADCFAVNLFAIGSRYLGFAGRWNPAMEAALATRETPDCDALLEDLLAGGVYGSNSTARLHSSRITLNAAARPGHGLGGPLLRTLFPAAAELEGEYPYLKGHHWLVPGAWVQRMARYAAGNQDLSAAARESVSIGERRVALLRKYRVIP</sequence>
<protein>
    <submittedName>
        <fullName evidence="1">Nucleotidyltransferase family protein</fullName>
    </submittedName>
</protein>
<dbReference type="Proteomes" id="UP001440599">
    <property type="component" value="Unassembled WGS sequence"/>
</dbReference>
<proteinExistence type="predicted"/>
<organism evidence="1 2">
    <name type="scientific">Flavonifractor hominis</name>
    <dbReference type="NCBI Taxonomy" id="3133178"/>
    <lineage>
        <taxon>Bacteria</taxon>
        <taxon>Bacillati</taxon>
        <taxon>Bacillota</taxon>
        <taxon>Clostridia</taxon>
        <taxon>Eubacteriales</taxon>
        <taxon>Oscillospiraceae</taxon>
        <taxon>Flavonifractor</taxon>
    </lineage>
</organism>
<evidence type="ECO:0000313" key="1">
    <source>
        <dbReference type="EMBL" id="MEQ2455832.1"/>
    </source>
</evidence>
<accession>A0ABV1EPK0</accession>
<dbReference type="Pfam" id="PF14907">
    <property type="entry name" value="NTP_transf_5"/>
    <property type="match status" value="1"/>
</dbReference>
<name>A0ABV1EPK0_9FIRM</name>
<reference evidence="1 2" key="1">
    <citation type="submission" date="2024-03" db="EMBL/GenBank/DDBJ databases">
        <title>Human intestinal bacterial collection.</title>
        <authorList>
            <person name="Pauvert C."/>
            <person name="Hitch T.C.A."/>
            <person name="Clavel T."/>
        </authorList>
    </citation>
    <scope>NUCLEOTIDE SEQUENCE [LARGE SCALE GENOMIC DNA]</scope>
    <source>
        <strain evidence="1 2">CLA-AP-H34</strain>
    </source>
</reference>
<keyword evidence="2" id="KW-1185">Reference proteome</keyword>
<gene>
    <name evidence="1" type="ORF">WMO45_04800</name>
</gene>
<evidence type="ECO:0000313" key="2">
    <source>
        <dbReference type="Proteomes" id="UP001440599"/>
    </source>
</evidence>
<comment type="caution">
    <text evidence="1">The sequence shown here is derived from an EMBL/GenBank/DDBJ whole genome shotgun (WGS) entry which is preliminary data.</text>
</comment>